<evidence type="ECO:0008006" key="4">
    <source>
        <dbReference type="Google" id="ProtNLM"/>
    </source>
</evidence>
<proteinExistence type="predicted"/>
<protein>
    <recommendedName>
        <fullName evidence="4">DUF3530 domain-containing protein</fullName>
    </recommendedName>
</protein>
<sequence length="403" mass="44543">MCSYFNGAGVLLSACILPIIAYMNIRTLCLLIAYLFLTSPVYAEEAQNETVQPASSGAAPSMSEKPRTEPNPNIARISDLLKIQDPITEVLHLDTGKDDEKLLAFYRSEGSGIKQGGIILFPDTETHTDWPDGLSELRKGLSDFGWYTLSIYLPSEKRPEIPERTLPVLSSIKPQAPPSEAESAEAGEGAEEPQTENTATEAPASTEKTETQSSNNSDTSSEQTNDETKADEKYEEQIYRLGTTASNHLTSEAGVDRLIILGVGTGAVWAAKYVEKFQAEQDLRLVMIDARQPISTDAPDLLEILPNLAVTIIDLHHSPQFNSRDAAAQEFPGQRLRLARHKRMNAYHQSRLPAQPVNWKSSNTRLLKHTRGLINTYIIKAEQEQRNIKLNNDEQADSEKAPG</sequence>
<gene>
    <name evidence="2" type="ORF">MED92_16525</name>
</gene>
<dbReference type="InterPro" id="IPR022529">
    <property type="entry name" value="DUF3530"/>
</dbReference>
<comment type="caution">
    <text evidence="2">The sequence shown here is derived from an EMBL/GenBank/DDBJ whole genome shotgun (WGS) entry which is preliminary data.</text>
</comment>
<dbReference type="Pfam" id="PF12048">
    <property type="entry name" value="DUF3530"/>
    <property type="match status" value="2"/>
</dbReference>
<dbReference type="AlphaFoldDB" id="A0A7U8C3L7"/>
<accession>A0A7U8C3L7</accession>
<feature type="region of interest" description="Disordered" evidence="1">
    <location>
        <begin position="166"/>
        <end position="231"/>
    </location>
</feature>
<keyword evidence="3" id="KW-1185">Reference proteome</keyword>
<reference evidence="2 3" key="1">
    <citation type="submission" date="2006-02" db="EMBL/GenBank/DDBJ databases">
        <authorList>
            <person name="Pinhassi J."/>
            <person name="Pedros-Alio C."/>
            <person name="Ferriera S."/>
            <person name="Johnson J."/>
            <person name="Kravitz S."/>
            <person name="Halpern A."/>
            <person name="Remington K."/>
            <person name="Beeson K."/>
            <person name="Tran B."/>
            <person name="Rogers Y.-H."/>
            <person name="Friedman R."/>
            <person name="Venter J.C."/>
        </authorList>
    </citation>
    <scope>NUCLEOTIDE SEQUENCE [LARGE SCALE GENOMIC DNA]</scope>
    <source>
        <strain evidence="2 3">MED92</strain>
    </source>
</reference>
<feature type="compositionally biased region" description="Polar residues" evidence="1">
    <location>
        <begin position="211"/>
        <end position="223"/>
    </location>
</feature>
<organism evidence="2 3">
    <name type="scientific">Neptuniibacter caesariensis</name>
    <dbReference type="NCBI Taxonomy" id="207954"/>
    <lineage>
        <taxon>Bacteria</taxon>
        <taxon>Pseudomonadati</taxon>
        <taxon>Pseudomonadota</taxon>
        <taxon>Gammaproteobacteria</taxon>
        <taxon>Oceanospirillales</taxon>
        <taxon>Oceanospirillaceae</taxon>
        <taxon>Neptuniibacter</taxon>
    </lineage>
</organism>
<feature type="region of interest" description="Disordered" evidence="1">
    <location>
        <begin position="49"/>
        <end position="72"/>
    </location>
</feature>
<dbReference type="RefSeq" id="WP_007020970.1">
    <property type="nucleotide sequence ID" value="NZ_CH724125.1"/>
</dbReference>
<evidence type="ECO:0000313" key="3">
    <source>
        <dbReference type="Proteomes" id="UP000002171"/>
    </source>
</evidence>
<evidence type="ECO:0000313" key="2">
    <source>
        <dbReference type="EMBL" id="EAR60870.1"/>
    </source>
</evidence>
<name>A0A7U8C3L7_NEPCE</name>
<feature type="compositionally biased region" description="Acidic residues" evidence="1">
    <location>
        <begin position="182"/>
        <end position="194"/>
    </location>
</feature>
<dbReference type="Proteomes" id="UP000002171">
    <property type="component" value="Unassembled WGS sequence"/>
</dbReference>
<evidence type="ECO:0000256" key="1">
    <source>
        <dbReference type="SAM" id="MobiDB-lite"/>
    </source>
</evidence>
<dbReference type="EMBL" id="AAOW01000013">
    <property type="protein sequence ID" value="EAR60870.1"/>
    <property type="molecule type" value="Genomic_DNA"/>
</dbReference>
<dbReference type="OrthoDB" id="6193602at2"/>